<dbReference type="Pfam" id="PF02365">
    <property type="entry name" value="NAM"/>
    <property type="match status" value="1"/>
</dbReference>
<keyword evidence="1" id="KW-0805">Transcription regulation</keyword>
<dbReference type="AlphaFoldDB" id="A0A8T0TZG1"/>
<keyword evidence="7" id="KW-1185">Reference proteome</keyword>
<dbReference type="SUPFAM" id="SSF101941">
    <property type="entry name" value="NAC domain"/>
    <property type="match status" value="1"/>
</dbReference>
<evidence type="ECO:0000313" key="7">
    <source>
        <dbReference type="Proteomes" id="UP000823388"/>
    </source>
</evidence>
<dbReference type="PANTHER" id="PTHR31719:SF43">
    <property type="entry name" value="NAC TRANSCRIPTION FACTOR 56"/>
    <property type="match status" value="1"/>
</dbReference>
<dbReference type="GO" id="GO:0003677">
    <property type="term" value="F:DNA binding"/>
    <property type="evidence" value="ECO:0007669"/>
    <property type="project" value="UniProtKB-KW"/>
</dbReference>
<dbReference type="InterPro" id="IPR003441">
    <property type="entry name" value="NAC-dom"/>
</dbReference>
<organism evidence="6 7">
    <name type="scientific">Panicum virgatum</name>
    <name type="common">Blackwell switchgrass</name>
    <dbReference type="NCBI Taxonomy" id="38727"/>
    <lineage>
        <taxon>Eukaryota</taxon>
        <taxon>Viridiplantae</taxon>
        <taxon>Streptophyta</taxon>
        <taxon>Embryophyta</taxon>
        <taxon>Tracheophyta</taxon>
        <taxon>Spermatophyta</taxon>
        <taxon>Magnoliopsida</taxon>
        <taxon>Liliopsida</taxon>
        <taxon>Poales</taxon>
        <taxon>Poaceae</taxon>
        <taxon>PACMAD clade</taxon>
        <taxon>Panicoideae</taxon>
        <taxon>Panicodae</taxon>
        <taxon>Paniceae</taxon>
        <taxon>Panicinae</taxon>
        <taxon>Panicum</taxon>
        <taxon>Panicum sect. Hiantes</taxon>
    </lineage>
</organism>
<gene>
    <name evidence="6" type="ORF">PVAP13_3NG071400</name>
</gene>
<feature type="domain" description="NAC" evidence="5">
    <location>
        <begin position="12"/>
        <end position="174"/>
    </location>
</feature>
<keyword evidence="4" id="KW-0539">Nucleus</keyword>
<dbReference type="InterPro" id="IPR036093">
    <property type="entry name" value="NAC_dom_sf"/>
</dbReference>
<dbReference type="PROSITE" id="PS51005">
    <property type="entry name" value="NAC"/>
    <property type="match status" value="1"/>
</dbReference>
<dbReference type="EMBL" id="CM029042">
    <property type="protein sequence ID" value="KAG2615158.1"/>
    <property type="molecule type" value="Genomic_DNA"/>
</dbReference>
<evidence type="ECO:0000313" key="6">
    <source>
        <dbReference type="EMBL" id="KAG2615158.1"/>
    </source>
</evidence>
<dbReference type="PANTHER" id="PTHR31719">
    <property type="entry name" value="NAC TRANSCRIPTION FACTOR 56"/>
    <property type="match status" value="1"/>
</dbReference>
<keyword evidence="2" id="KW-0238">DNA-binding</keyword>
<keyword evidence="3" id="KW-0804">Transcription</keyword>
<evidence type="ECO:0000259" key="5">
    <source>
        <dbReference type="PROSITE" id="PS51005"/>
    </source>
</evidence>
<accession>A0A8T0TZG1</accession>
<comment type="caution">
    <text evidence="6">The sequence shown here is derived from an EMBL/GenBank/DDBJ whole genome shotgun (WGS) entry which is preliminary data.</text>
</comment>
<evidence type="ECO:0000256" key="4">
    <source>
        <dbReference type="ARBA" id="ARBA00023242"/>
    </source>
</evidence>
<dbReference type="Gene3D" id="2.170.150.80">
    <property type="entry name" value="NAC domain"/>
    <property type="match status" value="1"/>
</dbReference>
<evidence type="ECO:0000256" key="1">
    <source>
        <dbReference type="ARBA" id="ARBA00023015"/>
    </source>
</evidence>
<sequence length="393" mass="42997">MAAAAPFQLQPLPPGVYFNPSAAECVRNYLRPWNAGVRPETDRVIVDVDIYSDRPDALLRGREPGFSRGLDHKWLLLTHCVRLCGGKGRGKARAKRNVATGGNWKVEQRTKAVADDGEEDSPGADRRRTNGFYLGGVKTPWLMEELTTEEDETTAAGGWRGERLVKVFCKLYVSPRAPAEKKLAGKTKTTLMVDLPADLFDAIAESVYGAQGPGPPPPPPPAPRVLGLEQCQPAAAAPPPLLRQGEEEVIHMEKRPRLEYDAPPPQPHGDGHSDRSSCVIQAFASQEQGVVTKLHDDDVDGQCGDTDADAKIFQEPEHVAKPPPPQEIPWTATGPPELAHEACKVAESMRDQGCDFIVGDVPDILMCGDDEPPLQLGFDEFFLEDFMKDFPDL</sequence>
<dbReference type="Proteomes" id="UP000823388">
    <property type="component" value="Chromosome 3N"/>
</dbReference>
<name>A0A8T0TZG1_PANVG</name>
<proteinExistence type="predicted"/>
<protein>
    <recommendedName>
        <fullName evidence="5">NAC domain-containing protein</fullName>
    </recommendedName>
</protein>
<evidence type="ECO:0000256" key="2">
    <source>
        <dbReference type="ARBA" id="ARBA00023125"/>
    </source>
</evidence>
<reference evidence="6" key="1">
    <citation type="submission" date="2020-05" db="EMBL/GenBank/DDBJ databases">
        <title>WGS assembly of Panicum virgatum.</title>
        <authorList>
            <person name="Lovell J.T."/>
            <person name="Jenkins J."/>
            <person name="Shu S."/>
            <person name="Juenger T.E."/>
            <person name="Schmutz J."/>
        </authorList>
    </citation>
    <scope>NUCLEOTIDE SEQUENCE</scope>
    <source>
        <strain evidence="6">AP13</strain>
    </source>
</reference>
<dbReference type="GO" id="GO:0006355">
    <property type="term" value="P:regulation of DNA-templated transcription"/>
    <property type="evidence" value="ECO:0007669"/>
    <property type="project" value="InterPro"/>
</dbReference>
<evidence type="ECO:0000256" key="3">
    <source>
        <dbReference type="ARBA" id="ARBA00023163"/>
    </source>
</evidence>